<dbReference type="InterPro" id="IPR001962">
    <property type="entry name" value="Asn_synthase"/>
</dbReference>
<sequence length="574" mass="66486">MSKILYVYFRNPCEDSSQNRKIKSICDNFNPDDINLAPTLLFTSEKNFYGVSNPTKNLKTDGANILLGKLFDKTENWDKPVLEYPDGNYAIFRSDGDKIEVVCDNLGTRCVWYYFNNEIFIASTSQRGIIEFLGDFQFDKSVIPWIISTGSLGPSSSWDKRIKKVPADGSVIIDKTKWELYSKVNPVKFEPQKLAYKEQKNKLLDALASTFKSIKDIDNWNITLSGGHDSRAILLLLKKFSRSNRDKFKTITWGEKNAINDEMGDVLIAQKVARKLNTRHLFFPTELTNENVNEIVEKFLKNGEGRIDHIAGYLDGFLIWKNLYENGVEGIIRGDEVFGYNKIFSPLIVNSFMGLTLCSEFSNLKKYDFIQNLEQEKPNYLLQQNNESIHTWRDRIFHQYRIPYIQSALADLKFAYVEQINPFLSRKIVNVMRALPDDLRTNKKLFKQIMTQLDIDVPYAKRDSNGLVVNIVKQKNMVDLIKKELSSHYAKTIFPEGFLTQVIKNLKVENGKEKIRNKNILKLIKQSLPINFKKFLSRNRTSLILDENVLGFRILIICKMHKKLNKLKDERVSN</sequence>
<dbReference type="SUPFAM" id="SSF52402">
    <property type="entry name" value="Adenine nucleotide alpha hydrolases-like"/>
    <property type="match status" value="1"/>
</dbReference>
<keyword evidence="6" id="KW-1185">Reference proteome</keyword>
<comment type="catalytic activity">
    <reaction evidence="3">
        <text>L-aspartate + L-glutamine + ATP + H2O = L-asparagine + L-glutamate + AMP + diphosphate + H(+)</text>
        <dbReference type="Rhea" id="RHEA:12228"/>
        <dbReference type="ChEBI" id="CHEBI:15377"/>
        <dbReference type="ChEBI" id="CHEBI:15378"/>
        <dbReference type="ChEBI" id="CHEBI:29985"/>
        <dbReference type="ChEBI" id="CHEBI:29991"/>
        <dbReference type="ChEBI" id="CHEBI:30616"/>
        <dbReference type="ChEBI" id="CHEBI:33019"/>
        <dbReference type="ChEBI" id="CHEBI:58048"/>
        <dbReference type="ChEBI" id="CHEBI:58359"/>
        <dbReference type="ChEBI" id="CHEBI:456215"/>
        <dbReference type="EC" id="6.3.5.4"/>
    </reaction>
</comment>
<organism evidence="5 6">
    <name type="scientific">Christiangramia forsetii</name>
    <dbReference type="NCBI Taxonomy" id="411153"/>
    <lineage>
        <taxon>Bacteria</taxon>
        <taxon>Pseudomonadati</taxon>
        <taxon>Bacteroidota</taxon>
        <taxon>Flavobacteriia</taxon>
        <taxon>Flavobacteriales</taxon>
        <taxon>Flavobacteriaceae</taxon>
        <taxon>Christiangramia</taxon>
    </lineage>
</organism>
<comment type="pathway">
    <text evidence="1">Amino-acid biosynthesis; L-asparagine biosynthesis; L-asparagine from L-aspartate (L-Gln route): step 1/1.</text>
</comment>
<evidence type="ECO:0000313" key="5">
    <source>
        <dbReference type="EMBL" id="GGG27278.1"/>
    </source>
</evidence>
<protein>
    <recommendedName>
        <fullName evidence="2">asparagine synthase (glutamine-hydrolyzing)</fullName>
        <ecNumber evidence="2">6.3.5.4</ecNumber>
    </recommendedName>
</protein>
<dbReference type="Proteomes" id="UP000605733">
    <property type="component" value="Unassembled WGS sequence"/>
</dbReference>
<evidence type="ECO:0000259" key="4">
    <source>
        <dbReference type="Pfam" id="PF00733"/>
    </source>
</evidence>
<comment type="caution">
    <text evidence="5">The sequence shown here is derived from an EMBL/GenBank/DDBJ whole genome shotgun (WGS) entry which is preliminary data.</text>
</comment>
<dbReference type="InterPro" id="IPR051786">
    <property type="entry name" value="ASN_synthetase/amidase"/>
</dbReference>
<dbReference type="PANTHER" id="PTHR43284">
    <property type="entry name" value="ASPARAGINE SYNTHETASE (GLUTAMINE-HYDROLYZING)"/>
    <property type="match status" value="1"/>
</dbReference>
<feature type="domain" description="Asparagine synthetase" evidence="4">
    <location>
        <begin position="223"/>
        <end position="451"/>
    </location>
</feature>
<dbReference type="Gene3D" id="3.40.50.620">
    <property type="entry name" value="HUPs"/>
    <property type="match status" value="1"/>
</dbReference>
<dbReference type="PANTHER" id="PTHR43284:SF1">
    <property type="entry name" value="ASPARAGINE SYNTHETASE"/>
    <property type="match status" value="1"/>
</dbReference>
<dbReference type="InterPro" id="IPR014729">
    <property type="entry name" value="Rossmann-like_a/b/a_fold"/>
</dbReference>
<dbReference type="EC" id="6.3.5.4" evidence="2"/>
<evidence type="ECO:0000256" key="3">
    <source>
        <dbReference type="ARBA" id="ARBA00048741"/>
    </source>
</evidence>
<dbReference type="RefSeq" id="WP_011709876.1">
    <property type="nucleotide sequence ID" value="NZ_BMIX01000001.1"/>
</dbReference>
<name>A0ABQ1WEC4_9FLAO</name>
<dbReference type="EMBL" id="BMIX01000001">
    <property type="protein sequence ID" value="GGG27278.1"/>
    <property type="molecule type" value="Genomic_DNA"/>
</dbReference>
<evidence type="ECO:0000313" key="6">
    <source>
        <dbReference type="Proteomes" id="UP000605733"/>
    </source>
</evidence>
<proteinExistence type="predicted"/>
<accession>A0ABQ1WEC4</accession>
<reference evidence="6" key="1">
    <citation type="journal article" date="2019" name="Int. J. Syst. Evol. Microbiol.">
        <title>The Global Catalogue of Microorganisms (GCM) 10K type strain sequencing project: providing services to taxonomists for standard genome sequencing and annotation.</title>
        <authorList>
            <consortium name="The Broad Institute Genomics Platform"/>
            <consortium name="The Broad Institute Genome Sequencing Center for Infectious Disease"/>
            <person name="Wu L."/>
            <person name="Ma J."/>
        </authorList>
    </citation>
    <scope>NUCLEOTIDE SEQUENCE [LARGE SCALE GENOMIC DNA]</scope>
    <source>
        <strain evidence="6">CGMCC 1.15422</strain>
    </source>
</reference>
<evidence type="ECO:0000256" key="1">
    <source>
        <dbReference type="ARBA" id="ARBA00005187"/>
    </source>
</evidence>
<evidence type="ECO:0000256" key="2">
    <source>
        <dbReference type="ARBA" id="ARBA00012737"/>
    </source>
</evidence>
<dbReference type="Pfam" id="PF00733">
    <property type="entry name" value="Asn_synthase"/>
    <property type="match status" value="1"/>
</dbReference>
<gene>
    <name evidence="5" type="ORF">GCM10011532_08380</name>
</gene>